<evidence type="ECO:0000313" key="1">
    <source>
        <dbReference type="EMBL" id="AEX85578.1"/>
    </source>
</evidence>
<reference evidence="1 2" key="1">
    <citation type="journal article" date="2012" name="J. Bacteriol.">
        <title>Complete Genome Sequence of the Thermophilic, Piezophilic, Heterotrophic Bacterium Marinitoga piezophila KA3.</title>
        <authorList>
            <person name="Lucas S."/>
            <person name="Han J."/>
            <person name="Lapidus A."/>
            <person name="Cheng J.F."/>
            <person name="Goodwin L.A."/>
            <person name="Pitluck S."/>
            <person name="Peters L."/>
            <person name="Mikhailova N."/>
            <person name="Teshima H."/>
            <person name="Detter J.C."/>
            <person name="Han C."/>
            <person name="Tapia R."/>
            <person name="Land M."/>
            <person name="Hauser L."/>
            <person name="Kyrpides N.C."/>
            <person name="Ivanova N."/>
            <person name="Pagani I."/>
            <person name="Vannier P."/>
            <person name="Oger P."/>
            <person name="Bartlett D.H."/>
            <person name="Noll K.M."/>
            <person name="Woyke T."/>
            <person name="Jebbar M."/>
        </authorList>
    </citation>
    <scope>NUCLEOTIDE SEQUENCE [LARGE SCALE GENOMIC DNA]</scope>
    <source>
        <strain evidence="2">DSM 14283 / JCM 11233 / KA3</strain>
    </source>
</reference>
<dbReference type="KEGG" id="mpz:Marpi_1168"/>
<sequence length="364" mass="43050">MKLEINTREQLYEIINEKMVKSLKGRRYENLESAIPKVYVLETSSNLDENIFFDYMKKEFTSRMDANLSYFDDNELIEIKIGDTYFYADPYLFYDLENARFRFVPIFTLAHSQVSDSIIGSLIKKSFFFDYQWLDFNESDDEYDEFIVGISSSFPGELIANEENVSFSLESNSSKAFINNYKKIVKQLPLNKVKIKYFLSNPESTHIIAYNNGKITFYGNDFEEVKEFFKVKTKKYSDELFEIEKLAYNYEGVYIIFDKEKKLKEKPENFLKRLNDNNELKVVSFQIFSDEDEAYGVFSDMHVGGSLAINVYRFGLQILIRPGTCSNTVKRILNFIRKNYDPLCKLYISEKEVFNILDYDYKYE</sequence>
<keyword evidence="2" id="KW-1185">Reference proteome</keyword>
<protein>
    <submittedName>
        <fullName evidence="1">Uncharacterized protein</fullName>
    </submittedName>
</protein>
<reference evidence="2" key="2">
    <citation type="submission" date="2012-01" db="EMBL/GenBank/DDBJ databases">
        <title>Complete sequence of chromosome of Marinitoga piezophila KA3.</title>
        <authorList>
            <person name="Lucas S."/>
            <person name="Han J."/>
            <person name="Lapidus A."/>
            <person name="Cheng J.-F."/>
            <person name="Goodwin L."/>
            <person name="Pitluck S."/>
            <person name="Peters L."/>
            <person name="Mikhailova N."/>
            <person name="Teshima H."/>
            <person name="Detter J.C."/>
            <person name="Han C."/>
            <person name="Tapia R."/>
            <person name="Land M."/>
            <person name="Hauser L."/>
            <person name="Kyrpides N."/>
            <person name="Ivanova N."/>
            <person name="Pagani I."/>
            <person name="Jebbar M."/>
            <person name="Vannier P."/>
            <person name="Oger P."/>
            <person name="Cario A."/>
            <person name="Bartlett D."/>
            <person name="Noll K.M."/>
            <person name="Woyke T."/>
        </authorList>
    </citation>
    <scope>NUCLEOTIDE SEQUENCE [LARGE SCALE GENOMIC DNA]</scope>
    <source>
        <strain evidence="2">DSM 14283 / JCM 11233 / KA3</strain>
    </source>
</reference>
<dbReference type="AlphaFoldDB" id="H2J894"/>
<name>H2J894_MARPK</name>
<accession>H2J894</accession>
<dbReference type="Pfam" id="PF25924">
    <property type="entry name" value="MJECL33"/>
    <property type="match status" value="1"/>
</dbReference>
<organism evidence="1 2">
    <name type="scientific">Marinitoga piezophila (strain DSM 14283 / JCM 11233 / KA3)</name>
    <dbReference type="NCBI Taxonomy" id="443254"/>
    <lineage>
        <taxon>Bacteria</taxon>
        <taxon>Thermotogati</taxon>
        <taxon>Thermotogota</taxon>
        <taxon>Thermotogae</taxon>
        <taxon>Petrotogales</taxon>
        <taxon>Petrotogaceae</taxon>
        <taxon>Marinitoga</taxon>
    </lineage>
</organism>
<dbReference type="EMBL" id="CP003257">
    <property type="protein sequence ID" value="AEX85578.1"/>
    <property type="molecule type" value="Genomic_DNA"/>
</dbReference>
<dbReference type="RefSeq" id="WP_014296650.1">
    <property type="nucleotide sequence ID" value="NC_016751.1"/>
</dbReference>
<gene>
    <name evidence="1" type="ordered locus">Marpi_1168</name>
</gene>
<dbReference type="Proteomes" id="UP000007161">
    <property type="component" value="Chromosome"/>
</dbReference>
<dbReference type="InterPro" id="IPR058966">
    <property type="entry name" value="MJECL33-like"/>
</dbReference>
<proteinExistence type="predicted"/>
<evidence type="ECO:0000313" key="2">
    <source>
        <dbReference type="Proteomes" id="UP000007161"/>
    </source>
</evidence>
<dbReference type="HOGENOM" id="CLU_760313_0_0_0"/>